<feature type="region of interest" description="Disordered" evidence="1">
    <location>
        <begin position="3403"/>
        <end position="3439"/>
    </location>
</feature>
<feature type="compositionally biased region" description="Polar residues" evidence="1">
    <location>
        <begin position="984"/>
        <end position="994"/>
    </location>
</feature>
<feature type="region of interest" description="Disordered" evidence="1">
    <location>
        <begin position="1541"/>
        <end position="1572"/>
    </location>
</feature>
<feature type="compositionally biased region" description="Basic and acidic residues" evidence="1">
    <location>
        <begin position="1905"/>
        <end position="1915"/>
    </location>
</feature>
<feature type="compositionally biased region" description="Polar residues" evidence="1">
    <location>
        <begin position="3408"/>
        <end position="3417"/>
    </location>
</feature>
<feature type="compositionally biased region" description="Basic and acidic residues" evidence="1">
    <location>
        <begin position="1841"/>
        <end position="1855"/>
    </location>
</feature>
<feature type="compositionally biased region" description="Basic and acidic residues" evidence="1">
    <location>
        <begin position="3623"/>
        <end position="3639"/>
    </location>
</feature>
<feature type="compositionally biased region" description="Basic and acidic residues" evidence="1">
    <location>
        <begin position="1598"/>
        <end position="1612"/>
    </location>
</feature>
<accession>A0ABM4UGI9</accession>
<feature type="compositionally biased region" description="Polar residues" evidence="1">
    <location>
        <begin position="64"/>
        <end position="73"/>
    </location>
</feature>
<feature type="region of interest" description="Disordered" evidence="1">
    <location>
        <begin position="886"/>
        <end position="909"/>
    </location>
</feature>
<feature type="compositionally biased region" description="Polar residues" evidence="1">
    <location>
        <begin position="2947"/>
        <end position="2956"/>
    </location>
</feature>
<feature type="compositionally biased region" description="Basic and acidic residues" evidence="1">
    <location>
        <begin position="2261"/>
        <end position="2297"/>
    </location>
</feature>
<feature type="compositionally biased region" description="Basic and acidic residues" evidence="1">
    <location>
        <begin position="3820"/>
        <end position="3832"/>
    </location>
</feature>
<feature type="region of interest" description="Disordered" evidence="1">
    <location>
        <begin position="3137"/>
        <end position="3184"/>
    </location>
</feature>
<feature type="compositionally biased region" description="Basic and acidic residues" evidence="1">
    <location>
        <begin position="1029"/>
        <end position="1051"/>
    </location>
</feature>
<feature type="compositionally biased region" description="Basic and acidic residues" evidence="1">
    <location>
        <begin position="2241"/>
        <end position="2250"/>
    </location>
</feature>
<feature type="compositionally biased region" description="Basic and acidic residues" evidence="1">
    <location>
        <begin position="2995"/>
        <end position="3005"/>
    </location>
</feature>
<feature type="compositionally biased region" description="Polar residues" evidence="1">
    <location>
        <begin position="3198"/>
        <end position="3208"/>
    </location>
</feature>
<feature type="region of interest" description="Disordered" evidence="1">
    <location>
        <begin position="48"/>
        <end position="100"/>
    </location>
</feature>
<evidence type="ECO:0000313" key="3">
    <source>
        <dbReference type="RefSeq" id="XP_071906405.1"/>
    </source>
</evidence>
<feature type="region of interest" description="Disordered" evidence="1">
    <location>
        <begin position="655"/>
        <end position="844"/>
    </location>
</feature>
<feature type="compositionally biased region" description="Polar residues" evidence="1">
    <location>
        <begin position="1736"/>
        <end position="1749"/>
    </location>
</feature>
<feature type="compositionally biased region" description="Polar residues" evidence="1">
    <location>
        <begin position="274"/>
        <end position="283"/>
    </location>
</feature>
<feature type="compositionally biased region" description="Polar residues" evidence="1">
    <location>
        <begin position="3865"/>
        <end position="3876"/>
    </location>
</feature>
<reference evidence="3" key="1">
    <citation type="submission" date="2025-08" db="UniProtKB">
        <authorList>
            <consortium name="RefSeq"/>
        </authorList>
    </citation>
    <scope>IDENTIFICATION</scope>
    <source>
        <tissue evidence="3">Leaves</tissue>
    </source>
</reference>
<feature type="compositionally biased region" description="Polar residues" evidence="1">
    <location>
        <begin position="1798"/>
        <end position="1807"/>
    </location>
</feature>
<feature type="compositionally biased region" description="Polar residues" evidence="1">
    <location>
        <begin position="3023"/>
        <end position="3038"/>
    </location>
</feature>
<feature type="region of interest" description="Disordered" evidence="1">
    <location>
        <begin position="2993"/>
        <end position="3064"/>
    </location>
</feature>
<feature type="compositionally biased region" description="Basic and acidic residues" evidence="1">
    <location>
        <begin position="3377"/>
        <end position="3388"/>
    </location>
</feature>
<feature type="compositionally biased region" description="Acidic residues" evidence="1">
    <location>
        <begin position="2144"/>
        <end position="2153"/>
    </location>
</feature>
<feature type="compositionally biased region" description="Basic and acidic residues" evidence="1">
    <location>
        <begin position="1784"/>
        <end position="1796"/>
    </location>
</feature>
<feature type="compositionally biased region" description="Basic and acidic residues" evidence="1">
    <location>
        <begin position="3418"/>
        <end position="3432"/>
    </location>
</feature>
<feature type="compositionally biased region" description="Basic and acidic residues" evidence="1">
    <location>
        <begin position="737"/>
        <end position="751"/>
    </location>
</feature>
<feature type="compositionally biased region" description="Basic and acidic residues" evidence="1">
    <location>
        <begin position="1204"/>
        <end position="1216"/>
    </location>
</feature>
<evidence type="ECO:0000313" key="2">
    <source>
        <dbReference type="Proteomes" id="UP001652660"/>
    </source>
</evidence>
<feature type="compositionally biased region" description="Basic and acidic residues" evidence="1">
    <location>
        <begin position="1475"/>
        <end position="1488"/>
    </location>
</feature>
<feature type="compositionally biased region" description="Basic and acidic residues" evidence="1">
    <location>
        <begin position="2034"/>
        <end position="2044"/>
    </location>
</feature>
<feature type="compositionally biased region" description="Basic and acidic residues" evidence="1">
    <location>
        <begin position="954"/>
        <end position="964"/>
    </location>
</feature>
<feature type="compositionally biased region" description="Basic and acidic residues" evidence="1">
    <location>
        <begin position="490"/>
        <end position="505"/>
    </location>
</feature>
<feature type="compositionally biased region" description="Basic and acidic residues" evidence="1">
    <location>
        <begin position="787"/>
        <end position="812"/>
    </location>
</feature>
<feature type="compositionally biased region" description="Basic and acidic residues" evidence="1">
    <location>
        <begin position="3778"/>
        <end position="3789"/>
    </location>
</feature>
<feature type="region of interest" description="Disordered" evidence="1">
    <location>
        <begin position="482"/>
        <end position="578"/>
    </location>
</feature>
<feature type="compositionally biased region" description="Basic and acidic residues" evidence="1">
    <location>
        <begin position="3900"/>
        <end position="3915"/>
    </location>
</feature>
<feature type="compositionally biased region" description="Basic and acidic residues" evidence="1">
    <location>
        <begin position="555"/>
        <end position="564"/>
    </location>
</feature>
<dbReference type="RefSeq" id="XP_071906405.1">
    <property type="nucleotide sequence ID" value="XM_072050304.1"/>
</dbReference>
<feature type="compositionally biased region" description="Basic and acidic residues" evidence="1">
    <location>
        <begin position="693"/>
        <end position="706"/>
    </location>
</feature>
<feature type="compositionally biased region" description="Basic and acidic residues" evidence="1">
    <location>
        <begin position="74"/>
        <end position="93"/>
    </location>
</feature>
<feature type="compositionally biased region" description="Polar residues" evidence="1">
    <location>
        <begin position="3923"/>
        <end position="3935"/>
    </location>
</feature>
<feature type="compositionally biased region" description="Basic and acidic residues" evidence="1">
    <location>
        <begin position="3940"/>
        <end position="3957"/>
    </location>
</feature>
<feature type="compositionally biased region" description="Low complexity" evidence="1">
    <location>
        <begin position="4084"/>
        <end position="4094"/>
    </location>
</feature>
<feature type="compositionally biased region" description="Polar residues" evidence="1">
    <location>
        <begin position="395"/>
        <end position="406"/>
    </location>
</feature>
<feature type="region of interest" description="Disordered" evidence="1">
    <location>
        <begin position="3198"/>
        <end position="3280"/>
    </location>
</feature>
<feature type="compositionally biased region" description="Basic and acidic residues" evidence="1">
    <location>
        <begin position="2827"/>
        <end position="2850"/>
    </location>
</feature>
<feature type="compositionally biased region" description="Polar residues" evidence="1">
    <location>
        <begin position="1252"/>
        <end position="1261"/>
    </location>
</feature>
<feature type="region of interest" description="Disordered" evidence="1">
    <location>
        <begin position="346"/>
        <end position="416"/>
    </location>
</feature>
<sequence>MATEDDKPQTIFATDLHLFLQETEKEVKELHTIGTPVSNHPLAEIKQVEPLHNDTDGSYESENCEMNTEPDSSNQKKAECGGSVKEESSRHSIEPTSAHSAEVNNVGRGAYFEEGGMGYNFNDTTASFEGDPHETSFQAKEANFPKISSITDDMKLDSEILHSTVSEIDEITGKGDGSDLSESTSTQTVCQSDRIEEAKENAQIAEIQPAGHVMTLTMTDSRAGTAGLGVTNYEVKSTHGTTDGGNEDVGISCHYEYPNNEDDKKEKENRDSNTEQPGNSTLVAKSMDETMSKNKDSDNVEQLEGKSSTKTEGIQDTNILSQDMEEITHNQLEILGTGCLECSISERGSSSYDRPESVRAVSDILSMSEKESQTKENHGDDTEETVQEKDEVSSGEHNSTSQSSHSMESKSGEDLEVKNVISMCPIEAANCMNDQKIRGNNVATDLEEGNRRMTESVKDNSSVQEFQMISIDNNAVDEANNPVLLPVKNNGKEASETGGKEHVSEVDDSAPIEYEDRRGLSIGKKTEDENSHNSDDTSKDREQLAISQSLGKENQPNKEDHQYEEATTPFMSPDEPLQSKADIENPQVFTIAEETEINEDKLQGEPILIEQSNEMQDILLNDHSLEKIGNKHRSREDSSCCSPLEVINQKSKQEDDLKLEVNPGVKADGTFVGTNNTKSSTKFEEPETSDATESFKIEMPTEEKFVEGPSQVLAADETEKFGTGEGKEIGSENNKTTYDDIKQEVEPEAKPNESTNNASQTSKTEEPQTIYSTQSLEKQISDEEQVIEGHHQTAEERLNDHLPEDKREKNDIDTETEDELKPEVKTGLSTDEVSDTVDEASNSKKFKEAGMIEAMQSLNNHLLSNKKVGEGPLEIAERLENYSPAEVGREKRNVKVTSEAVESKPEIYTGQKFEEPEVIEATQRINTPMSSEEQVVEGPMQVSVTENVVNYCTAEERKEKRKGIDTTGDDLNPEVDPEVKVNEVSATTSNANQSKKFEETEIYDAAQSFKKQCPPEEKGLEGAYPVSTAEEKVNYSPAEKEEEGRDVKDTAMQEELNPELATGLKLDELSESIRNASTSTKFQEPEPIDVTQTVNKQISHEEKVIEQADQVSTPEELVNYHLVEEEENVKDTTTADDLQPEVDPGVRANEIFDTKDNASESTKFENPKIVDATQSLNQKRREDKVVDRPPKVSTAEAANYCSPDVKDEDNVKDATLSHELNPDVDQGENDTKASETTENASENTKFEDSETVDATQSFNRQMTREEKVVDGPPKVSTTEEAVNYCCAEEVKEEDHVKDATLSHDLNPHVVQEENATKESETTENASESTKVEQPHCIEFSQNFKKDIPHEDEIVEGLHLASTKEETVNYCNAEEVKAEGYVKETATRDEIKQELDSKLQVSENREATRVINADMETQDDVIEGAHQVSIVENVGNYRPAEERKEDNVDNVDNTTGDKLSTIIKLEETTGTDVAEILEKDNPRKDKVNEEPSQVSAGEEPANYNPTEGGKERNINDAGAQDELKPEVAPGVKLYEIYEDVNESKSTKFQQPEPSDTTQSVNKQIKREDKVVKMSPDKLPADKIVNYQLAEGVEVKNVNDRTLADENHEAKPKTESGMMADEISETHYASESTKLTEAKTVDATDSFQEKMPQQDKVVTTAEQTTNQSPGQEEKEERNLNVTTISDELKPEIDPGEISPTVDNAEVGKEKRNVTVTTADESKPERHIGQKFEEPEVTDASQRTNTPMSSEEQVVEGPMQVSIEVNYCNAEERKEKRNGIDTTGADLKPEVDQEVKVDKVSATTSNASQSKKFEGTEIFDAQSPKKQSPPEDKGLEGPYPVSTAEEKINYSPAEKPEEERDVNDTAMQEELNPELAPGIKSDGLSQSIRNFQEPEPIDATETVNKKIPSKEKVVEQHDQVSTPDEILNYHLAEDKKKSVKDTSTADELQPKVNAGVRANEIFDTIDNASESIKFEDPETVDATQSLNQLTTREEKVVHGPPKVSTTEEAVNYFCKEEVKEENVNDATLSHDSNPHGVQEENDTKESETTENASESTKFKQPCCIEFTQNLKKDIPHEDEIVEGLHLSSTKEETVSYHEIVEGLHPSSTKEETVSYRNTEEVKAESYVKETTTRYELKPERDSKVELEDTNETDMAENLEKDIPRKDKVNEELSQVSAGEVSANYKPAGGGKERNVNDAATQDELKPEVAPGVKLYGLSEDMNESESKKLQEPEPIDTTQSVSKQIKEEDKVVERSPGTLPADKLVNDHLADGGEVKHVKDRTPADENLEAKPKTESRMMADEISETHYASESTKLTEAKTVDATDSFQEEQTKEGKVVEGPPKVSTAEQTITDSPGEEEKEERNLNVTTISDKLKPELDPGEISPTIDNASQITKFKGPEIVDVSPSFKKEMPSEDEIVERPPQVPTPEELVSYSPDEEGKTETNVKETTNRDYLNPEADHKMEEDEISESTNSTSKTTEFELPENIEATKGVNTQMPREDKIGERSIQVSIAKVVGSFSQEIKDKSVDNATGDESPTRIKLEGYHVNDTNQSLEKEITSKDKVAEQPFQVSTAKEQVNDIPGVGKEERNVTDAAIQDELQPEVAPGIKPDDASRTMMNASGSIKFQEPEPIDAAQSIEEQITSKDKDVEGLHHVSTMDEIVNYHHADEGEEKNVKDKAIIDELKLKVESGVKADEVSETHYASESTKFKEAETVDATSSFQEQMPKEDKVVEAPARVSTTEAVVSCRQPEEKREERNVKNTTIRDELKGEVNSHLTVSEVPETIQNASENAKFKGSEPINVTQEVPIEDKVVEGPPQVSIAEETVYYSHAEEGNAERNTNETATKDEQKARVNPEIGVEEISLTTKSESESESTQFEVPERTEAAPDINKKMPSEDKVVKELSFQVSIAEHVGNYGCTEERNEDTNVTDTTADKLATGIKVDEISSTTKVASQSTNVHENLDETEDFKKQIPTKDQVVDGTCQVSTAVELVNFSSTEEGKEEGRVMDVSKQAELNPEGAPEIKSNETSETPMNASESTKFQEPETIDATKSSHKQMTYEDRDVEGSDQISTVEGIDNYNLAQQEWNVQDTRTLDELKPEEDPGAQAETISETTYCASRSIKFEEPEAVHANHSFKIGMPADKVVKEPPQVSTAEDKVNYSPEEERKEETNVKYTKSSDDLQSEVEPGLIVNVSDVINDASQNTKNCNDQMASEDEGVEGPPQVSTAEEILSYSPTEEGKEESSVKDTSAIDELKTRVCPKEKVDEISEPTNSATETTQFEEPEIIDAAQSSKKQILSEENVVGGYCEVLTAKEIKHYTLGENVEETNVNDTSADELNTEEDIRGTVDEISVSTNNARETTKFDKTATSDATQRFKKQKPSADKVVEEPHQDPIMVETVQYCPAEEEKQQRCTMDTTTKSELQEKADKLPRRNTETEVATSNEKVEIPGVWSPKYDEGVKGSNYQEKIFKYDSEVTATASSKKLGEYIVSGAEPLKPVHEKIGDYPKSEDVAKEDINTLESHKDDTVTHYSPSESLYEMTNATGGLVLEKQEGRIDKAVSLLLSGTSRDEESNKLDKEEQYCSITQKESRKEVSSIPKGSGIKDKEKEEKVEGQESLPTWISVTKLDGDENITKSENEDKKFHNQSKNSDFPFTGQESAREFQGNIKELQRANDFNLVASKVEAESGRERKASDECEDMSSYIKSDLIPEVKVMERPREEILTKAECKEDKGQVDKIAQKGGLADLTQATNNSEDINMPYKSSIIMSDLVIMAKEDPETGIERQLLTEDKDISLMQKGQRGETLQPETEELKPGDASQAAAEAVKEEYGEKERLNNDCNDETQKFRSAISEENSESELVPEQDDREAQGQQKTINQSRLEVTRKEGPFDPVTEMDTSLLLNMQKHEGGPCCDSDKQEGGGDPNDSLIDNKNLPVQETESICAGKEDQEPVTCNEDKETEKATGGLILEEKTTTSLPNLLEVSKNENSQVSGDIISESKQTIRREGMKNGITGTSEPKEPNTDEAKDEEGEEDKQQREELGYDHPVIVEASRDIHVKASPKKSHSILSGVGSKVKHSIAKVKKAITGKSSHPKPSSPK</sequence>
<feature type="region of interest" description="Disordered" evidence="1">
    <location>
        <begin position="2947"/>
        <end position="2966"/>
    </location>
</feature>
<feature type="compositionally biased region" description="Basic and acidic residues" evidence="1">
    <location>
        <begin position="717"/>
        <end position="730"/>
    </location>
</feature>
<feature type="compositionally biased region" description="Basic residues" evidence="1">
    <location>
        <begin position="4069"/>
        <end position="4081"/>
    </location>
</feature>
<feature type="compositionally biased region" description="Acidic residues" evidence="1">
    <location>
        <begin position="3849"/>
        <end position="3861"/>
    </location>
</feature>
<feature type="compositionally biased region" description="Basic and acidic residues" evidence="1">
    <location>
        <begin position="1179"/>
        <end position="1190"/>
    </location>
</feature>
<feature type="compositionally biased region" description="Polar residues" evidence="1">
    <location>
        <begin position="3266"/>
        <end position="3275"/>
    </location>
</feature>
<feature type="region of interest" description="Disordered" evidence="1">
    <location>
        <begin position="3582"/>
        <end position="3658"/>
    </location>
</feature>
<feature type="compositionally biased region" description="Basic and acidic residues" evidence="1">
    <location>
        <begin position="286"/>
        <end position="309"/>
    </location>
</feature>
<feature type="compositionally biased region" description="Basic and acidic residues" evidence="1">
    <location>
        <begin position="1767"/>
        <end position="1776"/>
    </location>
</feature>
<feature type="compositionally biased region" description="Basic and acidic residues" evidence="1">
    <location>
        <begin position="3151"/>
        <end position="3176"/>
    </location>
</feature>
<feature type="compositionally biased region" description="Basic and acidic residues" evidence="1">
    <location>
        <begin position="2435"/>
        <end position="2448"/>
    </location>
</feature>
<feature type="compositionally biased region" description="Basic and acidic residues" evidence="1">
    <location>
        <begin position="3598"/>
        <end position="3610"/>
    </location>
</feature>
<dbReference type="GeneID" id="113722999"/>
<feature type="compositionally biased region" description="Basic and acidic residues" evidence="1">
    <location>
        <begin position="514"/>
        <end position="543"/>
    </location>
</feature>
<feature type="region of interest" description="Disordered" evidence="1">
    <location>
        <begin position="2019"/>
        <end position="2054"/>
    </location>
</feature>
<feature type="compositionally biased region" description="Basic and acidic residues" evidence="1">
    <location>
        <begin position="1563"/>
        <end position="1572"/>
    </location>
</feature>
<feature type="compositionally biased region" description="Basic and acidic residues" evidence="1">
    <location>
        <begin position="407"/>
        <end position="416"/>
    </location>
</feature>
<feature type="region of interest" description="Disordered" evidence="1">
    <location>
        <begin position="237"/>
        <end position="316"/>
    </location>
</feature>
<name>A0ABM4UGI9_COFAR</name>
<proteinExistence type="predicted"/>
<feature type="compositionally biased region" description="Basic and acidic residues" evidence="1">
    <location>
        <begin position="1717"/>
        <end position="1731"/>
    </location>
</feature>
<feature type="region of interest" description="Disordered" evidence="1">
    <location>
        <begin position="1466"/>
        <end position="1527"/>
    </location>
</feature>
<feature type="region of interest" description="Disordered" evidence="1">
    <location>
        <begin position="2693"/>
        <end position="2884"/>
    </location>
</feature>
<feature type="region of interest" description="Disordered" evidence="1">
    <location>
        <begin position="1126"/>
        <end position="1277"/>
    </location>
</feature>
<gene>
    <name evidence="3" type="primary">LOC113722999</name>
</gene>
<feature type="compositionally biased region" description="Polar residues" evidence="1">
    <location>
        <begin position="1545"/>
        <end position="1561"/>
    </location>
</feature>
<keyword evidence="2" id="KW-1185">Reference proteome</keyword>
<feature type="region of interest" description="Disordered" evidence="1">
    <location>
        <begin position="1300"/>
        <end position="1335"/>
    </location>
</feature>
<feature type="compositionally biased region" description="Basic and acidic residues" evidence="1">
    <location>
        <begin position="368"/>
        <end position="394"/>
    </location>
</feature>
<feature type="compositionally biased region" description="Basic and acidic residues" evidence="1">
    <location>
        <begin position="4029"/>
        <end position="4038"/>
    </location>
</feature>
<feature type="compositionally biased region" description="Basic and acidic residues" evidence="1">
    <location>
        <begin position="3249"/>
        <end position="3263"/>
    </location>
</feature>
<feature type="compositionally biased region" description="Acidic residues" evidence="1">
    <location>
        <begin position="967"/>
        <end position="976"/>
    </location>
</feature>
<feature type="compositionally biased region" description="Basic and acidic residues" evidence="1">
    <location>
        <begin position="2154"/>
        <end position="2167"/>
    </location>
</feature>
<evidence type="ECO:0000256" key="1">
    <source>
        <dbReference type="SAM" id="MobiDB-lite"/>
    </source>
</evidence>
<protein>
    <submittedName>
        <fullName evidence="3">Uncharacterized protein isoform X1</fullName>
    </submittedName>
</protein>
<feature type="region of interest" description="Disordered" evidence="1">
    <location>
        <begin position="1598"/>
        <end position="1618"/>
    </location>
</feature>
<feature type="compositionally biased region" description="Basic and acidic residues" evidence="1">
    <location>
        <begin position="1310"/>
        <end position="1320"/>
    </location>
</feature>
<feature type="compositionally biased region" description="Basic and acidic residues" evidence="1">
    <location>
        <begin position="1150"/>
        <end position="1168"/>
    </location>
</feature>
<feature type="compositionally biased region" description="Polar residues" evidence="1">
    <location>
        <begin position="3642"/>
        <end position="3654"/>
    </location>
</feature>
<feature type="region of interest" description="Disordered" evidence="1">
    <location>
        <begin position="954"/>
        <end position="1051"/>
    </location>
</feature>
<feature type="region of interest" description="Disordered" evidence="1">
    <location>
        <begin position="3361"/>
        <end position="3389"/>
    </location>
</feature>
<feature type="compositionally biased region" description="Basic and acidic residues" evidence="1">
    <location>
        <begin position="2746"/>
        <end position="2769"/>
    </location>
</feature>
<feature type="region of interest" description="Disordered" evidence="1">
    <location>
        <begin position="1642"/>
        <end position="1921"/>
    </location>
</feature>
<feature type="compositionally biased region" description="Polar residues" evidence="1">
    <location>
        <begin position="1654"/>
        <end position="1668"/>
    </location>
</feature>
<feature type="compositionally biased region" description="Basic and acidic residues" evidence="1">
    <location>
        <begin position="261"/>
        <end position="273"/>
    </location>
</feature>
<feature type="region of interest" description="Disordered" evidence="1">
    <location>
        <begin position="3778"/>
        <end position="4094"/>
    </location>
</feature>
<dbReference type="Proteomes" id="UP001652660">
    <property type="component" value="Chromosome 5c"/>
</dbReference>
<organism evidence="2 3">
    <name type="scientific">Coffea arabica</name>
    <name type="common">Arabian coffee</name>
    <dbReference type="NCBI Taxonomy" id="13443"/>
    <lineage>
        <taxon>Eukaryota</taxon>
        <taxon>Viridiplantae</taxon>
        <taxon>Streptophyta</taxon>
        <taxon>Embryophyta</taxon>
        <taxon>Tracheophyta</taxon>
        <taxon>Spermatophyta</taxon>
        <taxon>Magnoliopsida</taxon>
        <taxon>eudicotyledons</taxon>
        <taxon>Gunneridae</taxon>
        <taxon>Pentapetalae</taxon>
        <taxon>asterids</taxon>
        <taxon>lamiids</taxon>
        <taxon>Gentianales</taxon>
        <taxon>Rubiaceae</taxon>
        <taxon>Ixoroideae</taxon>
        <taxon>Gardenieae complex</taxon>
        <taxon>Bertiereae - Coffeeae clade</taxon>
        <taxon>Coffeeae</taxon>
        <taxon>Coffea</taxon>
    </lineage>
</organism>
<feature type="region of interest" description="Disordered" evidence="1">
    <location>
        <begin position="1433"/>
        <end position="1454"/>
    </location>
</feature>
<feature type="region of interest" description="Disordered" evidence="1">
    <location>
        <begin position="2136"/>
        <end position="2502"/>
    </location>
</feature>
<feature type="compositionally biased region" description="Polar residues" evidence="1">
    <location>
        <begin position="545"/>
        <end position="554"/>
    </location>
</feature>
<feature type="compositionally biased region" description="Polar residues" evidence="1">
    <location>
        <begin position="752"/>
        <end position="778"/>
    </location>
</feature>